<sequence>MVVVGGDGNGDEDVGCTGCVDAGPPVENRVEFPLDILLKEKSYSYGTRKKKQQQREQKKERLTVMVKASHGPTVGEKHVRSRKGLDTRAC</sequence>
<reference evidence="2" key="1">
    <citation type="journal article" date="2020" name="G3 (Bethesda)">
        <title>High-Quality Assemblies for Three Invasive Social Wasps from the &lt;i&gt;Vespula&lt;/i&gt; Genus.</title>
        <authorList>
            <person name="Harrop T.W.R."/>
            <person name="Guhlin J."/>
            <person name="McLaughlin G.M."/>
            <person name="Permina E."/>
            <person name="Stockwell P."/>
            <person name="Gilligan J."/>
            <person name="Le Lec M.F."/>
            <person name="Gruber M.A.M."/>
            <person name="Quinn O."/>
            <person name="Lovegrove M."/>
            <person name="Duncan E.J."/>
            <person name="Remnant E.J."/>
            <person name="Van Eeckhoven J."/>
            <person name="Graham B."/>
            <person name="Knapp R.A."/>
            <person name="Langford K.W."/>
            <person name="Kronenberg Z."/>
            <person name="Press M.O."/>
            <person name="Eacker S.M."/>
            <person name="Wilson-Rankin E.E."/>
            <person name="Purcell J."/>
            <person name="Lester P.J."/>
            <person name="Dearden P.K."/>
        </authorList>
    </citation>
    <scope>NUCLEOTIDE SEQUENCE</scope>
    <source>
        <strain evidence="2">Marl-1</strain>
    </source>
</reference>
<keyword evidence="3" id="KW-1185">Reference proteome</keyword>
<dbReference type="EMBL" id="JACSEA010000005">
    <property type="protein sequence ID" value="KAF7400310.1"/>
    <property type="molecule type" value="Genomic_DNA"/>
</dbReference>
<dbReference type="Proteomes" id="UP000614350">
    <property type="component" value="Unassembled WGS sequence"/>
</dbReference>
<accession>A0A834N919</accession>
<feature type="region of interest" description="Disordered" evidence="1">
    <location>
        <begin position="69"/>
        <end position="90"/>
    </location>
</feature>
<organism evidence="2 3">
    <name type="scientific">Vespula vulgaris</name>
    <name type="common">Yellow jacket</name>
    <name type="synonym">Wasp</name>
    <dbReference type="NCBI Taxonomy" id="7454"/>
    <lineage>
        <taxon>Eukaryota</taxon>
        <taxon>Metazoa</taxon>
        <taxon>Ecdysozoa</taxon>
        <taxon>Arthropoda</taxon>
        <taxon>Hexapoda</taxon>
        <taxon>Insecta</taxon>
        <taxon>Pterygota</taxon>
        <taxon>Neoptera</taxon>
        <taxon>Endopterygota</taxon>
        <taxon>Hymenoptera</taxon>
        <taxon>Apocrita</taxon>
        <taxon>Aculeata</taxon>
        <taxon>Vespoidea</taxon>
        <taxon>Vespidae</taxon>
        <taxon>Vespinae</taxon>
        <taxon>Vespula</taxon>
    </lineage>
</organism>
<evidence type="ECO:0000256" key="1">
    <source>
        <dbReference type="SAM" id="MobiDB-lite"/>
    </source>
</evidence>
<evidence type="ECO:0000313" key="3">
    <source>
        <dbReference type="Proteomes" id="UP000614350"/>
    </source>
</evidence>
<evidence type="ECO:0000313" key="2">
    <source>
        <dbReference type="EMBL" id="KAF7400310.1"/>
    </source>
</evidence>
<comment type="caution">
    <text evidence="2">The sequence shown here is derived from an EMBL/GenBank/DDBJ whole genome shotgun (WGS) entry which is preliminary data.</text>
</comment>
<feature type="compositionally biased region" description="Basic and acidic residues" evidence="1">
    <location>
        <begin position="75"/>
        <end position="90"/>
    </location>
</feature>
<gene>
    <name evidence="2" type="ORF">HZH66_005494</name>
</gene>
<dbReference type="AlphaFoldDB" id="A0A834N919"/>
<proteinExistence type="predicted"/>
<name>A0A834N919_VESVU</name>
<protein>
    <submittedName>
        <fullName evidence="2">Uncharacterized protein</fullName>
    </submittedName>
</protein>